<dbReference type="SUPFAM" id="SSF53335">
    <property type="entry name" value="S-adenosyl-L-methionine-dependent methyltransferases"/>
    <property type="match status" value="1"/>
</dbReference>
<dbReference type="GO" id="GO:0032259">
    <property type="term" value="P:methylation"/>
    <property type="evidence" value="ECO:0007669"/>
    <property type="project" value="UniProtKB-KW"/>
</dbReference>
<evidence type="ECO:0000313" key="3">
    <source>
        <dbReference type="EMBL" id="MBW7467447.1"/>
    </source>
</evidence>
<feature type="domain" description="Methyltransferase" evidence="2">
    <location>
        <begin position="92"/>
        <end position="221"/>
    </location>
</feature>
<dbReference type="Pfam" id="PF13847">
    <property type="entry name" value="Methyltransf_31"/>
    <property type="match status" value="1"/>
</dbReference>
<feature type="chain" id="PRO_5047016557" evidence="1">
    <location>
        <begin position="30"/>
        <end position="249"/>
    </location>
</feature>
<dbReference type="CDD" id="cd02440">
    <property type="entry name" value="AdoMet_MTases"/>
    <property type="match status" value="1"/>
</dbReference>
<reference evidence="3 4" key="1">
    <citation type="journal article" date="2016" name="Int. J. Syst. Evol. Microbiol.">
        <title>Pontibacter aydingkolensis sp. nov., isolated from soil of a salt lake.</title>
        <authorList>
            <person name="Osman G."/>
            <person name="Zhang T."/>
            <person name="Lou K."/>
            <person name="Gao Y."/>
            <person name="Chang W."/>
            <person name="Lin Q."/>
            <person name="Yang H.M."/>
            <person name="Huo X.D."/>
            <person name="Wang N."/>
        </authorList>
    </citation>
    <scope>NUCLEOTIDE SEQUENCE [LARGE SCALE GENOMIC DNA]</scope>
    <source>
        <strain evidence="3 4">KACC 19255</strain>
    </source>
</reference>
<name>A0ABS7CUD8_9BACT</name>
<keyword evidence="4" id="KW-1185">Reference proteome</keyword>
<dbReference type="GO" id="GO:0008168">
    <property type="term" value="F:methyltransferase activity"/>
    <property type="evidence" value="ECO:0007669"/>
    <property type="project" value="UniProtKB-KW"/>
</dbReference>
<evidence type="ECO:0000313" key="4">
    <source>
        <dbReference type="Proteomes" id="UP000813018"/>
    </source>
</evidence>
<keyword evidence="3" id="KW-0489">Methyltransferase</keyword>
<sequence length="249" mass="27701">MKSLSITSSNLLFPLLMVLWLSTCTSCHAQKEKNIDKVYATKAPGPGGTGKVYMGREIARVIGTGGGNWLERSTRQEDENSLLAIDNMMLKPQSVVADIGAGTGFYTFRVAERVPQGKVYAVELQDAFIATLKERKQELGLNNVEVVKGGTQSINVPDATLDLAFMVDVYHELEYPQEMLQAIHKALKPGGKLVLLEYRAEDPKVAIRELHKMSAAQVKKELEANGFKLHKQVDALPIQHFLMFEKEDR</sequence>
<dbReference type="Gene3D" id="3.40.50.150">
    <property type="entry name" value="Vaccinia Virus protein VP39"/>
    <property type="match status" value="1"/>
</dbReference>
<protein>
    <submittedName>
        <fullName evidence="3">Class I SAM-dependent methyltransferase</fullName>
    </submittedName>
</protein>
<dbReference type="EMBL" id="JAHYXK010000007">
    <property type="protein sequence ID" value="MBW7467447.1"/>
    <property type="molecule type" value="Genomic_DNA"/>
</dbReference>
<feature type="signal peptide" evidence="1">
    <location>
        <begin position="1"/>
        <end position="29"/>
    </location>
</feature>
<organism evidence="3 4">
    <name type="scientific">Pontibacter aydingkolensis</name>
    <dbReference type="NCBI Taxonomy" id="1911536"/>
    <lineage>
        <taxon>Bacteria</taxon>
        <taxon>Pseudomonadati</taxon>
        <taxon>Bacteroidota</taxon>
        <taxon>Cytophagia</taxon>
        <taxon>Cytophagales</taxon>
        <taxon>Hymenobacteraceae</taxon>
        <taxon>Pontibacter</taxon>
    </lineage>
</organism>
<dbReference type="RefSeq" id="WP_219877327.1">
    <property type="nucleotide sequence ID" value="NZ_JAHYXK010000007.1"/>
</dbReference>
<accession>A0ABS7CUD8</accession>
<dbReference type="Proteomes" id="UP000813018">
    <property type="component" value="Unassembled WGS sequence"/>
</dbReference>
<evidence type="ECO:0000259" key="2">
    <source>
        <dbReference type="Pfam" id="PF13847"/>
    </source>
</evidence>
<dbReference type="PANTHER" id="PTHR43861">
    <property type="entry name" value="TRANS-ACONITATE 2-METHYLTRANSFERASE-RELATED"/>
    <property type="match status" value="1"/>
</dbReference>
<evidence type="ECO:0000256" key="1">
    <source>
        <dbReference type="SAM" id="SignalP"/>
    </source>
</evidence>
<gene>
    <name evidence="3" type="ORF">K0O23_10220</name>
</gene>
<comment type="caution">
    <text evidence="3">The sequence shown here is derived from an EMBL/GenBank/DDBJ whole genome shotgun (WGS) entry which is preliminary data.</text>
</comment>
<keyword evidence="1" id="KW-0732">Signal</keyword>
<keyword evidence="3" id="KW-0808">Transferase</keyword>
<proteinExistence type="predicted"/>
<dbReference type="InterPro" id="IPR029063">
    <property type="entry name" value="SAM-dependent_MTases_sf"/>
</dbReference>
<dbReference type="InterPro" id="IPR025714">
    <property type="entry name" value="Methyltranfer_dom"/>
</dbReference>